<dbReference type="Gene3D" id="1.10.1660.10">
    <property type="match status" value="1"/>
</dbReference>
<keyword evidence="2" id="KW-1185">Reference proteome</keyword>
<proteinExistence type="predicted"/>
<gene>
    <name evidence="1" type="ORF">R9Z33_09265</name>
</gene>
<evidence type="ECO:0000313" key="2">
    <source>
        <dbReference type="Proteomes" id="UP001305521"/>
    </source>
</evidence>
<evidence type="ECO:0000313" key="1">
    <source>
        <dbReference type="EMBL" id="WPB87049.1"/>
    </source>
</evidence>
<dbReference type="Proteomes" id="UP001305521">
    <property type="component" value="Chromosome"/>
</dbReference>
<organism evidence="1 2">
    <name type="scientific">Sediminicoccus rosea</name>
    <dbReference type="NCBI Taxonomy" id="1225128"/>
    <lineage>
        <taxon>Bacteria</taxon>
        <taxon>Pseudomonadati</taxon>
        <taxon>Pseudomonadota</taxon>
        <taxon>Alphaproteobacteria</taxon>
        <taxon>Acetobacterales</taxon>
        <taxon>Roseomonadaceae</taxon>
        <taxon>Sediminicoccus</taxon>
    </lineage>
</organism>
<reference evidence="1 2" key="1">
    <citation type="submission" date="2023-11" db="EMBL/GenBank/DDBJ databases">
        <title>Arctic aerobic anoxygenic photoheterotroph Sediminicoccus rosea KRV36 adapts its photosynthesis to long days of polar summer.</title>
        <authorList>
            <person name="Tomasch J."/>
            <person name="Kopejtka K."/>
            <person name="Bily T."/>
            <person name="Gardiner A.T."/>
            <person name="Gardian Z."/>
            <person name="Shivaramu S."/>
            <person name="Koblizek M."/>
            <person name="Engelhardt F."/>
            <person name="Kaftan D."/>
        </authorList>
    </citation>
    <scope>NUCLEOTIDE SEQUENCE [LARGE SCALE GENOMIC DNA]</scope>
    <source>
        <strain evidence="1 2">R-30</strain>
    </source>
</reference>
<protein>
    <submittedName>
        <fullName evidence="1">Chaperone modulator CbpM</fullName>
    </submittedName>
</protein>
<dbReference type="Pfam" id="PF13591">
    <property type="entry name" value="MerR_2"/>
    <property type="match status" value="1"/>
</dbReference>
<name>A0ABZ0PMT7_9PROT</name>
<sequence length="92" mass="10707">MITLDILCARFTRLRIEDLQGWITEGHVRPEREGGQLVFTELDVERVRLILELRHDMAVNEEALPVVLSLLDQLYELRRRLRAMGVEPDATP</sequence>
<accession>A0ABZ0PMT7</accession>
<dbReference type="EMBL" id="CP137852">
    <property type="protein sequence ID" value="WPB87049.1"/>
    <property type="molecule type" value="Genomic_DNA"/>
</dbReference>
<dbReference type="RefSeq" id="WP_318651006.1">
    <property type="nucleotide sequence ID" value="NZ_CP137852.1"/>
</dbReference>